<dbReference type="InterPro" id="IPR015424">
    <property type="entry name" value="PyrdxlP-dep_Trfase"/>
</dbReference>
<proteinExistence type="inferred from homology"/>
<accession>A0A7X5X4H4</accession>
<evidence type="ECO:0000256" key="1">
    <source>
        <dbReference type="ARBA" id="ARBA00001933"/>
    </source>
</evidence>
<dbReference type="Gene3D" id="3.40.640.10">
    <property type="entry name" value="Type I PLP-dependent aspartate aminotransferase-like (Major domain)"/>
    <property type="match status" value="1"/>
</dbReference>
<comment type="cofactor">
    <cofactor evidence="1">
        <name>pyridoxal 5'-phosphate</name>
        <dbReference type="ChEBI" id="CHEBI:597326"/>
    </cofactor>
</comment>
<dbReference type="Proteomes" id="UP000536624">
    <property type="component" value="Unassembled WGS sequence"/>
</dbReference>
<protein>
    <recommendedName>
        <fullName evidence="5">Aromatic amino acid beta-eliminating lyase/threonine aldolase domain-containing protein</fullName>
    </recommendedName>
</protein>
<dbReference type="GO" id="GO:0005829">
    <property type="term" value="C:cytosol"/>
    <property type="evidence" value="ECO:0007669"/>
    <property type="project" value="TreeGrafter"/>
</dbReference>
<feature type="compositionally biased region" description="Basic and acidic residues" evidence="4">
    <location>
        <begin position="259"/>
        <end position="269"/>
    </location>
</feature>
<feature type="region of interest" description="Disordered" evidence="4">
    <location>
        <begin position="1"/>
        <end position="34"/>
    </location>
</feature>
<organism evidence="6 7">
    <name type="scientific">Streptomyces malaysiensis</name>
    <dbReference type="NCBI Taxonomy" id="92644"/>
    <lineage>
        <taxon>Bacteria</taxon>
        <taxon>Bacillati</taxon>
        <taxon>Actinomycetota</taxon>
        <taxon>Actinomycetes</taxon>
        <taxon>Kitasatosporales</taxon>
        <taxon>Streptomycetaceae</taxon>
        <taxon>Streptomyces</taxon>
        <taxon>Streptomyces violaceusniger group</taxon>
    </lineage>
</organism>
<dbReference type="InterPro" id="IPR001597">
    <property type="entry name" value="ArAA_b-elim_lyase/Thr_aldolase"/>
</dbReference>
<dbReference type="GO" id="GO:0006545">
    <property type="term" value="P:glycine biosynthetic process"/>
    <property type="evidence" value="ECO:0007669"/>
    <property type="project" value="TreeGrafter"/>
</dbReference>
<gene>
    <name evidence="6" type="ORF">SMALB_4477</name>
</gene>
<evidence type="ECO:0000256" key="4">
    <source>
        <dbReference type="SAM" id="MobiDB-lite"/>
    </source>
</evidence>
<feature type="compositionally biased region" description="Basic and acidic residues" evidence="4">
    <location>
        <begin position="140"/>
        <end position="158"/>
    </location>
</feature>
<feature type="region of interest" description="Disordered" evidence="4">
    <location>
        <begin position="203"/>
        <end position="276"/>
    </location>
</feature>
<comment type="caution">
    <text evidence="6">The sequence shown here is derived from an EMBL/GenBank/DDBJ whole genome shotgun (WGS) entry which is preliminary data.</text>
</comment>
<dbReference type="SUPFAM" id="SSF53383">
    <property type="entry name" value="PLP-dependent transferases"/>
    <property type="match status" value="1"/>
</dbReference>
<dbReference type="EMBL" id="JAALLH010000001">
    <property type="protein sequence ID" value="NIY66454.1"/>
    <property type="molecule type" value="Genomic_DNA"/>
</dbReference>
<dbReference type="Pfam" id="PF01212">
    <property type="entry name" value="Beta_elim_lyase"/>
    <property type="match status" value="1"/>
</dbReference>
<feature type="region of interest" description="Disordered" evidence="4">
    <location>
        <begin position="114"/>
        <end position="166"/>
    </location>
</feature>
<dbReference type="AlphaFoldDB" id="A0A7X5X4H4"/>
<evidence type="ECO:0000256" key="2">
    <source>
        <dbReference type="ARBA" id="ARBA00006966"/>
    </source>
</evidence>
<dbReference type="GO" id="GO:0008732">
    <property type="term" value="F:L-allo-threonine aldolase activity"/>
    <property type="evidence" value="ECO:0007669"/>
    <property type="project" value="TreeGrafter"/>
</dbReference>
<feature type="compositionally biased region" description="Gly residues" evidence="4">
    <location>
        <begin position="224"/>
        <end position="241"/>
    </location>
</feature>
<dbReference type="Gene3D" id="3.90.1150.10">
    <property type="entry name" value="Aspartate Aminotransferase, domain 1"/>
    <property type="match status" value="1"/>
</dbReference>
<feature type="region of interest" description="Disordered" evidence="4">
    <location>
        <begin position="289"/>
        <end position="360"/>
    </location>
</feature>
<evidence type="ECO:0000313" key="7">
    <source>
        <dbReference type="Proteomes" id="UP000536624"/>
    </source>
</evidence>
<dbReference type="PANTHER" id="PTHR48097">
    <property type="entry name" value="L-THREONINE ALDOLASE-RELATED"/>
    <property type="match status" value="1"/>
</dbReference>
<evidence type="ECO:0000313" key="6">
    <source>
        <dbReference type="EMBL" id="NIY66454.1"/>
    </source>
</evidence>
<dbReference type="InterPro" id="IPR015421">
    <property type="entry name" value="PyrdxlP-dep_Trfase_major"/>
</dbReference>
<dbReference type="GO" id="GO:0006567">
    <property type="term" value="P:L-threonine catabolic process"/>
    <property type="evidence" value="ECO:0007669"/>
    <property type="project" value="TreeGrafter"/>
</dbReference>
<comment type="similarity">
    <text evidence="2">Belongs to the threonine aldolase family.</text>
</comment>
<evidence type="ECO:0000256" key="3">
    <source>
        <dbReference type="ARBA" id="ARBA00022898"/>
    </source>
</evidence>
<sequence>MRERPVRGRTGHGQIAGDGVRGVPPQLGDMGGDRARVTARDRAGQRGVAAAQRVVQRGAEERAEHPVGGLDAGLAQQLHGLGDQRHEVVGADGEGGVVERTGLLRDPLGLSAHLDDQRLGRQPQLLGGGDAERAAGQPLDVHRGAGEGHDGVQRERQRTGPQRGLQHADAIAARGVHQQLARAHRAGFGEAADQLGQRVVGDGEQHQLGPRQHLGGRDDRDFGEQGGGPAHGGVGDTGGGDRTVPGQPEGGGEGGADTARADDPDREPGRAVPRLGEWLSIHATAAFRSSPQGVPDDSPPCYASGSGGFGRTPGPVDNSVVRRTAVRHDLPMKDEAGEANETGGTCGEADGASAATDDTAADTEAAARARRLAAWHGSERTLAHGPAEGRIAERLAALTAALTTGTTTGTPPYGGDGWVDVYGDGIVEELERRVAGLLGMEAAAFFPTGTMAQQIALRCWAGRTGDPVVAVHPLAHLEVHERDAYVTVSGLRAVRPTGEPRPPTAEEIRGVDEPFGTLALELPLRDAGFVLPAWEELVEVVEAARERDAVVHFDGARLWECTVHFGRELPEIAALADSVYVSFYKSLGGISGAALAGPETLVAEARAWRHRYGGQLFQQWPAALAALDGLDRELPRLPSYVAHARVVAEALRKAFTAAGVEWSRVHPEVPHTHQFQVWRPYPAAVLDEAGVRLAEETRTTLFRRWREPGPPGLAMTEVTVASPALEWTADDVTAAVGAFLARVRELMNGDG</sequence>
<feature type="compositionally biased region" description="Low complexity" evidence="4">
    <location>
        <begin position="349"/>
        <end position="360"/>
    </location>
</feature>
<evidence type="ECO:0000259" key="5">
    <source>
        <dbReference type="Pfam" id="PF01212"/>
    </source>
</evidence>
<dbReference type="InterPro" id="IPR015422">
    <property type="entry name" value="PyrdxlP-dep_Trfase_small"/>
</dbReference>
<reference evidence="6 7" key="1">
    <citation type="submission" date="2020-02" db="EMBL/GenBank/DDBJ databases">
        <title>Streptomyces malaysiensis DSM14702 (JHCC583434, PFL_A843) Genome sequencing and assembly.</title>
        <authorList>
            <person name="Samborskyy M."/>
        </authorList>
    </citation>
    <scope>NUCLEOTIDE SEQUENCE [LARGE SCALE GENOMIC DNA]</scope>
    <source>
        <strain evidence="6 7">DSM 14702</strain>
    </source>
</reference>
<feature type="domain" description="Aromatic amino acid beta-eliminating lyase/threonine aldolase" evidence="5">
    <location>
        <begin position="421"/>
        <end position="653"/>
    </location>
</feature>
<dbReference type="PANTHER" id="PTHR48097:SF9">
    <property type="entry name" value="L-THREONINE ALDOLASE"/>
    <property type="match status" value="1"/>
</dbReference>
<keyword evidence="3" id="KW-0663">Pyridoxal phosphate</keyword>
<feature type="compositionally biased region" description="Basic and acidic residues" evidence="4">
    <location>
        <begin position="326"/>
        <end position="336"/>
    </location>
</feature>
<name>A0A7X5X4H4_STRMQ</name>